<dbReference type="EMBL" id="OIVN01005768">
    <property type="protein sequence ID" value="SPD23915.1"/>
    <property type="molecule type" value="Genomic_DNA"/>
</dbReference>
<evidence type="ECO:0008006" key="3">
    <source>
        <dbReference type="Google" id="ProtNLM"/>
    </source>
</evidence>
<accession>A0A2N9IHY3</accession>
<organism evidence="2">
    <name type="scientific">Fagus sylvatica</name>
    <name type="common">Beechnut</name>
    <dbReference type="NCBI Taxonomy" id="28930"/>
    <lineage>
        <taxon>Eukaryota</taxon>
        <taxon>Viridiplantae</taxon>
        <taxon>Streptophyta</taxon>
        <taxon>Embryophyta</taxon>
        <taxon>Tracheophyta</taxon>
        <taxon>Spermatophyta</taxon>
        <taxon>Magnoliopsida</taxon>
        <taxon>eudicotyledons</taxon>
        <taxon>Gunneridae</taxon>
        <taxon>Pentapetalae</taxon>
        <taxon>rosids</taxon>
        <taxon>fabids</taxon>
        <taxon>Fagales</taxon>
        <taxon>Fagaceae</taxon>
        <taxon>Fagus</taxon>
    </lineage>
</organism>
<name>A0A2N9IHY3_FAGSY</name>
<dbReference type="AlphaFoldDB" id="A0A2N9IHY3"/>
<feature type="transmembrane region" description="Helical" evidence="1">
    <location>
        <begin position="102"/>
        <end position="123"/>
    </location>
</feature>
<reference evidence="2" key="1">
    <citation type="submission" date="2018-02" db="EMBL/GenBank/DDBJ databases">
        <authorList>
            <person name="Cohen D.B."/>
            <person name="Kent A.D."/>
        </authorList>
    </citation>
    <scope>NUCLEOTIDE SEQUENCE</scope>
</reference>
<evidence type="ECO:0000313" key="2">
    <source>
        <dbReference type="EMBL" id="SPD23915.1"/>
    </source>
</evidence>
<keyword evidence="1" id="KW-0812">Transmembrane</keyword>
<sequence length="129" mass="13691">MLDLSLTLRLNPQYLNGNSENIERLPRRYFLLELVVAFLHRLLQKSGFGFGFFCRFCGGCLGFEGGHGFGFCGGWGGEGAGVGGRGGESFCGFVAANWLLPWVWVGVGVLVAAMGAVGVGGLVSAMDKH</sequence>
<keyword evidence="1" id="KW-1133">Transmembrane helix</keyword>
<proteinExistence type="predicted"/>
<protein>
    <recommendedName>
        <fullName evidence="3">Transmembrane protein</fullName>
    </recommendedName>
</protein>
<keyword evidence="1" id="KW-0472">Membrane</keyword>
<evidence type="ECO:0000256" key="1">
    <source>
        <dbReference type="SAM" id="Phobius"/>
    </source>
</evidence>
<gene>
    <name evidence="2" type="ORF">FSB_LOCUS51797</name>
</gene>